<dbReference type="AlphaFoldDB" id="A0A222FM95"/>
<evidence type="ECO:0000256" key="5">
    <source>
        <dbReference type="ARBA" id="ARBA00012180"/>
    </source>
</evidence>
<feature type="binding site" evidence="11">
    <location>
        <position position="135"/>
    </location>
    <ligand>
        <name>Mg(2+)</name>
        <dbReference type="ChEBI" id="CHEBI:18420"/>
        <label>2</label>
    </ligand>
</feature>
<dbReference type="Gene3D" id="3.30.420.10">
    <property type="entry name" value="Ribonuclease H-like superfamily/Ribonuclease H"/>
    <property type="match status" value="1"/>
</dbReference>
<feature type="binding site" evidence="11">
    <location>
        <position position="11"/>
    </location>
    <ligand>
        <name>Mg(2+)</name>
        <dbReference type="ChEBI" id="CHEBI:18420"/>
        <label>2</label>
    </ligand>
</feature>
<evidence type="ECO:0000256" key="7">
    <source>
        <dbReference type="ARBA" id="ARBA00022723"/>
    </source>
</evidence>
<proteinExistence type="inferred from homology"/>
<keyword evidence="7 11" id="KW-0479">Metal-binding</keyword>
<comment type="subunit">
    <text evidence="4 11">Monomer.</text>
</comment>
<comment type="similarity">
    <text evidence="3 11">Belongs to the RNase H family.</text>
</comment>
<dbReference type="GO" id="GO:0004523">
    <property type="term" value="F:RNA-DNA hybrid ribonuclease activity"/>
    <property type="evidence" value="ECO:0007669"/>
    <property type="project" value="UniProtKB-UniRule"/>
</dbReference>
<evidence type="ECO:0000256" key="3">
    <source>
        <dbReference type="ARBA" id="ARBA00005300"/>
    </source>
</evidence>
<feature type="binding site" evidence="11">
    <location>
        <position position="71"/>
    </location>
    <ligand>
        <name>Mg(2+)</name>
        <dbReference type="ChEBI" id="CHEBI:18420"/>
        <label>1</label>
    </ligand>
</feature>
<dbReference type="NCBIfam" id="NF001236">
    <property type="entry name" value="PRK00203.1"/>
    <property type="match status" value="1"/>
</dbReference>
<evidence type="ECO:0000256" key="4">
    <source>
        <dbReference type="ARBA" id="ARBA00011245"/>
    </source>
</evidence>
<evidence type="ECO:0000256" key="11">
    <source>
        <dbReference type="HAMAP-Rule" id="MF_00042"/>
    </source>
</evidence>
<dbReference type="InterPro" id="IPR012337">
    <property type="entry name" value="RNaseH-like_sf"/>
</dbReference>
<keyword evidence="8 11" id="KW-0255">Endonuclease</keyword>
<sequence length="147" mass="16373">MNSPTVELYTDGACKGNPGPGGWGCLLRYGQHEKELWGGEAMTTNNRMELTAALRGLEALQRPCNVVLTTDSQYVKQGIQQWLAGWKKKGWKTASGQAVKNQDLWQQLDAAVQRHQIDWRWVKGHAGHADNERADMLANRGAQEVTS</sequence>
<dbReference type="InterPro" id="IPR036397">
    <property type="entry name" value="RNaseH_sf"/>
</dbReference>
<comment type="cofactor">
    <cofactor evidence="11">
        <name>Mg(2+)</name>
        <dbReference type="ChEBI" id="CHEBI:18420"/>
    </cofactor>
    <text evidence="11">Binds 1 Mg(2+) ion per subunit. May bind a second metal ion at a regulatory site, or after substrate binding.</text>
</comment>
<dbReference type="GO" id="GO:0043137">
    <property type="term" value="P:DNA replication, removal of RNA primer"/>
    <property type="evidence" value="ECO:0007669"/>
    <property type="project" value="TreeGrafter"/>
</dbReference>
<dbReference type="InterPro" id="IPR050092">
    <property type="entry name" value="RNase_H"/>
</dbReference>
<keyword evidence="9 11" id="KW-0378">Hydrolase</keyword>
<name>A0A222FM95_9GAMM</name>
<feature type="binding site" evidence="11">
    <location>
        <position position="11"/>
    </location>
    <ligand>
        <name>Mg(2+)</name>
        <dbReference type="ChEBI" id="CHEBI:18420"/>
        <label>1</label>
    </ligand>
</feature>
<dbReference type="GO" id="GO:0000287">
    <property type="term" value="F:magnesium ion binding"/>
    <property type="evidence" value="ECO:0007669"/>
    <property type="project" value="UniProtKB-UniRule"/>
</dbReference>
<evidence type="ECO:0000256" key="10">
    <source>
        <dbReference type="ARBA" id="ARBA00022842"/>
    </source>
</evidence>
<dbReference type="GO" id="GO:0005737">
    <property type="term" value="C:cytoplasm"/>
    <property type="evidence" value="ECO:0007669"/>
    <property type="project" value="UniProtKB-SubCell"/>
</dbReference>
<comment type="subcellular location">
    <subcellularLocation>
        <location evidence="11">Cytoplasm</location>
    </subcellularLocation>
</comment>
<feature type="binding site" evidence="11">
    <location>
        <position position="49"/>
    </location>
    <ligand>
        <name>Mg(2+)</name>
        <dbReference type="ChEBI" id="CHEBI:18420"/>
        <label>1</label>
    </ligand>
</feature>
<dbReference type="EC" id="3.1.26.4" evidence="5 11"/>
<evidence type="ECO:0000313" key="14">
    <source>
        <dbReference type="Proteomes" id="UP000202440"/>
    </source>
</evidence>
<evidence type="ECO:0000256" key="6">
    <source>
        <dbReference type="ARBA" id="ARBA00022722"/>
    </source>
</evidence>
<protein>
    <recommendedName>
        <fullName evidence="5 11">Ribonuclease H</fullName>
        <shortName evidence="11">RNase H</shortName>
        <ecNumber evidence="5 11">3.1.26.4</ecNumber>
    </recommendedName>
</protein>
<gene>
    <name evidence="11" type="primary">rnhA</name>
    <name evidence="13" type="ORF">CHH28_13985</name>
</gene>
<evidence type="ECO:0000256" key="9">
    <source>
        <dbReference type="ARBA" id="ARBA00022801"/>
    </source>
</evidence>
<comment type="function">
    <text evidence="2 11">Endonuclease that specifically degrades the RNA of RNA-DNA hybrids.</text>
</comment>
<dbReference type="CDD" id="cd09278">
    <property type="entry name" value="RNase_HI_prokaryote_like"/>
    <property type="match status" value="1"/>
</dbReference>
<dbReference type="KEGG" id="bsan:CHH28_13985"/>
<feature type="domain" description="RNase H type-1" evidence="12">
    <location>
        <begin position="2"/>
        <end position="143"/>
    </location>
</feature>
<evidence type="ECO:0000256" key="1">
    <source>
        <dbReference type="ARBA" id="ARBA00000077"/>
    </source>
</evidence>
<dbReference type="SUPFAM" id="SSF53098">
    <property type="entry name" value="Ribonuclease H-like"/>
    <property type="match status" value="1"/>
</dbReference>
<keyword evidence="10 11" id="KW-0460">Magnesium</keyword>
<dbReference type="EMBL" id="CP022530">
    <property type="protein sequence ID" value="ASP39716.1"/>
    <property type="molecule type" value="Genomic_DNA"/>
</dbReference>
<evidence type="ECO:0000313" key="13">
    <source>
        <dbReference type="EMBL" id="ASP39716.1"/>
    </source>
</evidence>
<dbReference type="PANTHER" id="PTHR10642:SF26">
    <property type="entry name" value="RIBONUCLEASE H1"/>
    <property type="match status" value="1"/>
</dbReference>
<dbReference type="GO" id="GO:0003676">
    <property type="term" value="F:nucleic acid binding"/>
    <property type="evidence" value="ECO:0007669"/>
    <property type="project" value="InterPro"/>
</dbReference>
<dbReference type="PROSITE" id="PS50879">
    <property type="entry name" value="RNASE_H_1"/>
    <property type="match status" value="1"/>
</dbReference>
<organism evidence="13 14">
    <name type="scientific">Bacterioplanes sanyensis</name>
    <dbReference type="NCBI Taxonomy" id="1249553"/>
    <lineage>
        <taxon>Bacteria</taxon>
        <taxon>Pseudomonadati</taxon>
        <taxon>Pseudomonadota</taxon>
        <taxon>Gammaproteobacteria</taxon>
        <taxon>Oceanospirillales</taxon>
        <taxon>Oceanospirillaceae</taxon>
        <taxon>Bacterioplanes</taxon>
    </lineage>
</organism>
<reference evidence="13 14" key="1">
    <citation type="submission" date="2017-07" db="EMBL/GenBank/DDBJ databases">
        <title>Annotated genome sequence of Bacterioplanes sanyensis isolated from Red Sea.</title>
        <authorList>
            <person name="Rehman Z.U."/>
        </authorList>
    </citation>
    <scope>NUCLEOTIDE SEQUENCE [LARGE SCALE GENOMIC DNA]</scope>
    <source>
        <strain evidence="13 14">NV9</strain>
    </source>
</reference>
<keyword evidence="11" id="KW-0963">Cytoplasm</keyword>
<dbReference type="Proteomes" id="UP000202440">
    <property type="component" value="Chromosome"/>
</dbReference>
<dbReference type="InterPro" id="IPR002156">
    <property type="entry name" value="RNaseH_domain"/>
</dbReference>
<comment type="catalytic activity">
    <reaction evidence="1 11">
        <text>Endonucleolytic cleavage to 5'-phosphomonoester.</text>
        <dbReference type="EC" id="3.1.26.4"/>
    </reaction>
</comment>
<dbReference type="OrthoDB" id="7845843at2"/>
<keyword evidence="6 11" id="KW-0540">Nuclease</keyword>
<dbReference type="HAMAP" id="MF_00042">
    <property type="entry name" value="RNase_H"/>
    <property type="match status" value="1"/>
</dbReference>
<dbReference type="InterPro" id="IPR022892">
    <property type="entry name" value="RNaseHI"/>
</dbReference>
<dbReference type="PANTHER" id="PTHR10642">
    <property type="entry name" value="RIBONUCLEASE H1"/>
    <property type="match status" value="1"/>
</dbReference>
<evidence type="ECO:0000259" key="12">
    <source>
        <dbReference type="PROSITE" id="PS50879"/>
    </source>
</evidence>
<accession>A0A222FM95</accession>
<evidence type="ECO:0000256" key="2">
    <source>
        <dbReference type="ARBA" id="ARBA00004065"/>
    </source>
</evidence>
<dbReference type="Pfam" id="PF00075">
    <property type="entry name" value="RNase_H"/>
    <property type="match status" value="1"/>
</dbReference>
<dbReference type="RefSeq" id="WP_094060891.1">
    <property type="nucleotide sequence ID" value="NZ_CP022530.1"/>
</dbReference>
<keyword evidence="14" id="KW-1185">Reference proteome</keyword>
<dbReference type="FunFam" id="3.30.420.10:FF:000089">
    <property type="entry name" value="Ribonuclease H"/>
    <property type="match status" value="1"/>
</dbReference>
<evidence type="ECO:0000256" key="8">
    <source>
        <dbReference type="ARBA" id="ARBA00022759"/>
    </source>
</evidence>